<dbReference type="Pfam" id="PF03765">
    <property type="entry name" value="CRAL_TRIO_N"/>
    <property type="match status" value="1"/>
</dbReference>
<dbReference type="SUPFAM" id="SSF46938">
    <property type="entry name" value="CRAL/TRIO N-terminal domain"/>
    <property type="match status" value="1"/>
</dbReference>
<accession>A0A9P0DEC1</accession>
<organism evidence="2 3">
    <name type="scientific">Phaedon cochleariae</name>
    <name type="common">Mustard beetle</name>
    <dbReference type="NCBI Taxonomy" id="80249"/>
    <lineage>
        <taxon>Eukaryota</taxon>
        <taxon>Metazoa</taxon>
        <taxon>Ecdysozoa</taxon>
        <taxon>Arthropoda</taxon>
        <taxon>Hexapoda</taxon>
        <taxon>Insecta</taxon>
        <taxon>Pterygota</taxon>
        <taxon>Neoptera</taxon>
        <taxon>Endopterygota</taxon>
        <taxon>Coleoptera</taxon>
        <taxon>Polyphaga</taxon>
        <taxon>Cucujiformia</taxon>
        <taxon>Chrysomeloidea</taxon>
        <taxon>Chrysomelidae</taxon>
        <taxon>Chrysomelinae</taxon>
        <taxon>Chrysomelini</taxon>
        <taxon>Phaedon</taxon>
    </lineage>
</organism>
<dbReference type="PANTHER" id="PTHR10174:SF234">
    <property type="entry name" value="SD01558P"/>
    <property type="match status" value="1"/>
</dbReference>
<evidence type="ECO:0000313" key="2">
    <source>
        <dbReference type="EMBL" id="CAH1117993.1"/>
    </source>
</evidence>
<feature type="domain" description="CRAL-TRIO" evidence="1">
    <location>
        <begin position="118"/>
        <end position="282"/>
    </location>
</feature>
<gene>
    <name evidence="2" type="ORF">PHAECO_LOCUS1863</name>
</gene>
<dbReference type="Gene3D" id="3.40.525.10">
    <property type="entry name" value="CRAL-TRIO lipid binding domain"/>
    <property type="match status" value="1"/>
</dbReference>
<dbReference type="InterPro" id="IPR011074">
    <property type="entry name" value="CRAL/TRIO_N_dom"/>
</dbReference>
<reference evidence="2" key="1">
    <citation type="submission" date="2022-01" db="EMBL/GenBank/DDBJ databases">
        <authorList>
            <person name="King R."/>
        </authorList>
    </citation>
    <scope>NUCLEOTIDE SEQUENCE</scope>
</reference>
<evidence type="ECO:0000259" key="1">
    <source>
        <dbReference type="PROSITE" id="PS50191"/>
    </source>
</evidence>
<sequence>MNRNEISLISSMKDDSAIDEMPVEEKRMKAELNIDEPSEELLEWAKENINENPDKTDLLISDLRDMIFEKGECIPHRTDDKFLLRFLRARHFIVPKAHRLIVNYFDFRESTPYFENIDVHHLRKLSKTMFLCAPPYTDQCGRRMLILKIGEWDTDEYSIVELFQLIIGIIEIALLEPQIQIKGAVLIVDLSDLSLKLTLQMTPTVARHIICVAMTSFPIRLQSIHFINATWLFDMAWSILKSLVTTEVLDRVVFHPDYESLHTHVDPKYLPTRYGGIHLDYPMDIWFEDVVMKDDRVVDEWESMGFGQIRVLKEEEEAKRKRKD</sequence>
<dbReference type="OrthoDB" id="5597044at2759"/>
<dbReference type="SMART" id="SM00516">
    <property type="entry name" value="SEC14"/>
    <property type="match status" value="1"/>
</dbReference>
<dbReference type="EMBL" id="OU896716">
    <property type="protein sequence ID" value="CAH1117993.1"/>
    <property type="molecule type" value="Genomic_DNA"/>
</dbReference>
<dbReference type="AlphaFoldDB" id="A0A9P0DEC1"/>
<protein>
    <recommendedName>
        <fullName evidence="1">CRAL-TRIO domain-containing protein</fullName>
    </recommendedName>
</protein>
<dbReference type="PROSITE" id="PS50191">
    <property type="entry name" value="CRAL_TRIO"/>
    <property type="match status" value="1"/>
</dbReference>
<evidence type="ECO:0000313" key="3">
    <source>
        <dbReference type="Proteomes" id="UP001153737"/>
    </source>
</evidence>
<proteinExistence type="predicted"/>
<dbReference type="PANTHER" id="PTHR10174">
    <property type="entry name" value="ALPHA-TOCOPHEROL TRANSFER PROTEIN-RELATED"/>
    <property type="match status" value="1"/>
</dbReference>
<dbReference type="SUPFAM" id="SSF52087">
    <property type="entry name" value="CRAL/TRIO domain"/>
    <property type="match status" value="1"/>
</dbReference>
<dbReference type="GO" id="GO:1902936">
    <property type="term" value="F:phosphatidylinositol bisphosphate binding"/>
    <property type="evidence" value="ECO:0007669"/>
    <property type="project" value="TreeGrafter"/>
</dbReference>
<dbReference type="Pfam" id="PF00650">
    <property type="entry name" value="CRAL_TRIO"/>
    <property type="match status" value="1"/>
</dbReference>
<dbReference type="CDD" id="cd00170">
    <property type="entry name" value="SEC14"/>
    <property type="match status" value="1"/>
</dbReference>
<dbReference type="Gene3D" id="1.10.8.20">
    <property type="entry name" value="N-terminal domain of phosphatidylinositol transfer protein sec14p"/>
    <property type="match status" value="1"/>
</dbReference>
<dbReference type="GO" id="GO:0016020">
    <property type="term" value="C:membrane"/>
    <property type="evidence" value="ECO:0007669"/>
    <property type="project" value="TreeGrafter"/>
</dbReference>
<dbReference type="SMART" id="SM01100">
    <property type="entry name" value="CRAL_TRIO_N"/>
    <property type="match status" value="1"/>
</dbReference>
<dbReference type="PRINTS" id="PR00180">
    <property type="entry name" value="CRETINALDHBP"/>
</dbReference>
<dbReference type="InterPro" id="IPR001251">
    <property type="entry name" value="CRAL-TRIO_dom"/>
</dbReference>
<keyword evidence="3" id="KW-1185">Reference proteome</keyword>
<dbReference type="InterPro" id="IPR036865">
    <property type="entry name" value="CRAL-TRIO_dom_sf"/>
</dbReference>
<name>A0A9P0DEC1_PHACE</name>
<dbReference type="InterPro" id="IPR036273">
    <property type="entry name" value="CRAL/TRIO_N_dom_sf"/>
</dbReference>
<reference evidence="2" key="2">
    <citation type="submission" date="2022-10" db="EMBL/GenBank/DDBJ databases">
        <authorList>
            <consortium name="ENA_rothamsted_submissions"/>
            <consortium name="culmorum"/>
            <person name="King R."/>
        </authorList>
    </citation>
    <scope>NUCLEOTIDE SEQUENCE</scope>
</reference>
<dbReference type="Proteomes" id="UP001153737">
    <property type="component" value="Chromosome 10"/>
</dbReference>